<comment type="caution">
    <text evidence="4">The sequence shown here is derived from an EMBL/GenBank/DDBJ whole genome shotgun (WGS) entry which is preliminary data.</text>
</comment>
<reference evidence="4" key="1">
    <citation type="journal article" date="2014" name="Int. J. Syst. Evol. Microbiol.">
        <title>Complete genome sequence of Corynebacterium casei LMG S-19264T (=DSM 44701T), isolated from a smear-ripened cheese.</title>
        <authorList>
            <consortium name="US DOE Joint Genome Institute (JGI-PGF)"/>
            <person name="Walter F."/>
            <person name="Albersmeier A."/>
            <person name="Kalinowski J."/>
            <person name="Ruckert C."/>
        </authorList>
    </citation>
    <scope>NUCLEOTIDE SEQUENCE</scope>
    <source>
        <strain evidence="4">JCM 31311</strain>
    </source>
</reference>
<dbReference type="GO" id="GO:0008782">
    <property type="term" value="F:adenosylhomocysteine nucleosidase activity"/>
    <property type="evidence" value="ECO:0007669"/>
    <property type="project" value="TreeGrafter"/>
</dbReference>
<dbReference type="EC" id="3.2.2.26" evidence="1 2"/>
<dbReference type="InterPro" id="IPR000845">
    <property type="entry name" value="Nucleoside_phosphorylase_d"/>
</dbReference>
<evidence type="ECO:0000259" key="3">
    <source>
        <dbReference type="Pfam" id="PF01048"/>
    </source>
</evidence>
<comment type="function">
    <text evidence="1">Catalyzes the hydrolysis of futalosine (FL) to dehypoxanthine futalosine (DHFL) and hypoxanthine, a step in the biosynthesis of menaquinone (MK, vitamin K2).</text>
</comment>
<dbReference type="GO" id="GO:0008930">
    <property type="term" value="F:methylthioadenosine nucleosidase activity"/>
    <property type="evidence" value="ECO:0007669"/>
    <property type="project" value="TreeGrafter"/>
</dbReference>
<evidence type="ECO:0000256" key="2">
    <source>
        <dbReference type="NCBIfam" id="TIGR03664"/>
    </source>
</evidence>
<keyword evidence="1" id="KW-0474">Menaquinone biosynthesis</keyword>
<keyword evidence="5" id="KW-1185">Reference proteome</keyword>
<organism evidence="4 5">
    <name type="scientific">Deinococcus ruber</name>
    <dbReference type="NCBI Taxonomy" id="1848197"/>
    <lineage>
        <taxon>Bacteria</taxon>
        <taxon>Thermotogati</taxon>
        <taxon>Deinococcota</taxon>
        <taxon>Deinococci</taxon>
        <taxon>Deinococcales</taxon>
        <taxon>Deinococcaceae</taxon>
        <taxon>Deinococcus</taxon>
    </lineage>
</organism>
<dbReference type="Gene3D" id="3.40.50.1580">
    <property type="entry name" value="Nucleoside phosphorylase domain"/>
    <property type="match status" value="1"/>
</dbReference>
<comment type="similarity">
    <text evidence="1">Belongs to the PNP/UDP phosphorylase family. Futalosine hydrolase subfamily.</text>
</comment>
<sequence length="219" mass="21394">MSAADILIVVATAGEAALLGGLGARTVVCGVGPVAAALATQRALLSGPVPALVVSAGIGGAFPGNGLQLGQAALASEMLYGDLGAWDEGEFLPLDALGLSALPDGVGTASQQAGRFAAWAGAEQFAAHAGLAYGPFVTLSSVTGSSGQAAALARRFPGVLIEGMEGAGVAHAAALSGAPCTELRGVSNPVGPRDRSQWQIGPALAALNAGLARLVQAFE</sequence>
<dbReference type="InterPro" id="IPR019963">
    <property type="entry name" value="FL_hydrolase_MqnB"/>
</dbReference>
<dbReference type="PANTHER" id="PTHR46832:SF2">
    <property type="entry name" value="FUTALOSINE HYDROLASE"/>
    <property type="match status" value="1"/>
</dbReference>
<dbReference type="InterPro" id="IPR035994">
    <property type="entry name" value="Nucleoside_phosphorylase_sf"/>
</dbReference>
<dbReference type="NCBIfam" id="TIGR03664">
    <property type="entry name" value="fut_nucase"/>
    <property type="match status" value="1"/>
</dbReference>
<dbReference type="Pfam" id="PF01048">
    <property type="entry name" value="PNP_UDP_1"/>
    <property type="match status" value="1"/>
</dbReference>
<comment type="pathway">
    <text evidence="1">Quinol/quinone metabolism; menaquinone biosynthesis.</text>
</comment>
<dbReference type="GO" id="GO:0009116">
    <property type="term" value="P:nucleoside metabolic process"/>
    <property type="evidence" value="ECO:0007669"/>
    <property type="project" value="InterPro"/>
</dbReference>
<proteinExistence type="inferred from homology"/>
<dbReference type="AlphaFoldDB" id="A0A918BVX0"/>
<evidence type="ECO:0000256" key="1">
    <source>
        <dbReference type="HAMAP-Rule" id="MF_00991"/>
    </source>
</evidence>
<evidence type="ECO:0000313" key="4">
    <source>
        <dbReference type="EMBL" id="GGQ94863.1"/>
    </source>
</evidence>
<feature type="domain" description="Nucleoside phosphorylase" evidence="3">
    <location>
        <begin position="24"/>
        <end position="198"/>
    </location>
</feature>
<name>A0A918BVX0_9DEIO</name>
<evidence type="ECO:0000313" key="5">
    <source>
        <dbReference type="Proteomes" id="UP000603865"/>
    </source>
</evidence>
<accession>A0A918BVX0</accession>
<keyword evidence="1 4" id="KW-0378">Hydrolase</keyword>
<dbReference type="Proteomes" id="UP000603865">
    <property type="component" value="Unassembled WGS sequence"/>
</dbReference>
<dbReference type="SUPFAM" id="SSF53167">
    <property type="entry name" value="Purine and uridine phosphorylases"/>
    <property type="match status" value="1"/>
</dbReference>
<reference evidence="4" key="2">
    <citation type="submission" date="2020-09" db="EMBL/GenBank/DDBJ databases">
        <authorList>
            <person name="Sun Q."/>
            <person name="Ohkuma M."/>
        </authorList>
    </citation>
    <scope>NUCLEOTIDE SEQUENCE</scope>
    <source>
        <strain evidence="4">JCM 31311</strain>
    </source>
</reference>
<dbReference type="HAMAP" id="MF_00991">
    <property type="entry name" value="MqnB"/>
    <property type="match status" value="1"/>
</dbReference>
<comment type="catalytic activity">
    <reaction evidence="1">
        <text>futalosine + H2O = dehypoxanthine futalosine + hypoxanthine</text>
        <dbReference type="Rhea" id="RHEA:25904"/>
        <dbReference type="ChEBI" id="CHEBI:15377"/>
        <dbReference type="ChEBI" id="CHEBI:17368"/>
        <dbReference type="ChEBI" id="CHEBI:58863"/>
        <dbReference type="ChEBI" id="CHEBI:58864"/>
        <dbReference type="EC" id="3.2.2.26"/>
    </reaction>
</comment>
<dbReference type="EMBL" id="BMQL01000001">
    <property type="protein sequence ID" value="GGQ94863.1"/>
    <property type="molecule type" value="Genomic_DNA"/>
</dbReference>
<dbReference type="PANTHER" id="PTHR46832">
    <property type="entry name" value="5'-METHYLTHIOADENOSINE/S-ADENOSYLHOMOCYSTEINE NUCLEOSIDASE"/>
    <property type="match status" value="1"/>
</dbReference>
<dbReference type="GO" id="GO:0019284">
    <property type="term" value="P:L-methionine salvage from S-adenosylmethionine"/>
    <property type="evidence" value="ECO:0007669"/>
    <property type="project" value="TreeGrafter"/>
</dbReference>
<dbReference type="CDD" id="cd17766">
    <property type="entry name" value="futalosine_nucleosidase_MqnB"/>
    <property type="match status" value="1"/>
</dbReference>
<dbReference type="GO" id="GO:0009234">
    <property type="term" value="P:menaquinone biosynthetic process"/>
    <property type="evidence" value="ECO:0007669"/>
    <property type="project" value="UniProtKB-UniRule"/>
</dbReference>
<dbReference type="RefSeq" id="WP_189087785.1">
    <property type="nucleotide sequence ID" value="NZ_BMQL01000001.1"/>
</dbReference>
<protein>
    <recommendedName>
        <fullName evidence="1 2">Futalosine hydrolase</fullName>
        <shortName evidence="1">FL hydrolase</shortName>
        <ecNumber evidence="1 2">3.2.2.26</ecNumber>
    </recommendedName>
    <alternativeName>
        <fullName evidence="1">Futalosine nucleosidase</fullName>
    </alternativeName>
    <alternativeName>
        <fullName evidence="1">Menaquinone biosynthetic enzyme MqnB</fullName>
    </alternativeName>
</protein>
<dbReference type="GO" id="GO:0005829">
    <property type="term" value="C:cytosol"/>
    <property type="evidence" value="ECO:0007669"/>
    <property type="project" value="TreeGrafter"/>
</dbReference>
<gene>
    <name evidence="1 4" type="primary">mqnB</name>
    <name evidence="4" type="ORF">GCM10008957_03880</name>
</gene>